<keyword evidence="2" id="KW-1185">Reference proteome</keyword>
<comment type="caution">
    <text evidence="1">The sequence shown here is derived from an EMBL/GenBank/DDBJ whole genome shotgun (WGS) entry which is preliminary data.</text>
</comment>
<evidence type="ECO:0000313" key="2">
    <source>
        <dbReference type="Proteomes" id="UP000606172"/>
    </source>
</evidence>
<protein>
    <submittedName>
        <fullName evidence="1">Uncharacterized protein</fullName>
    </submittedName>
</protein>
<dbReference type="EMBL" id="BOOW01000008">
    <property type="protein sequence ID" value="GII91138.1"/>
    <property type="molecule type" value="Genomic_DNA"/>
</dbReference>
<organism evidence="1 2">
    <name type="scientific">Sinosporangium siamense</name>
    <dbReference type="NCBI Taxonomy" id="1367973"/>
    <lineage>
        <taxon>Bacteria</taxon>
        <taxon>Bacillati</taxon>
        <taxon>Actinomycetota</taxon>
        <taxon>Actinomycetes</taxon>
        <taxon>Streptosporangiales</taxon>
        <taxon>Streptosporangiaceae</taxon>
        <taxon>Sinosporangium</taxon>
    </lineage>
</organism>
<gene>
    <name evidence="1" type="ORF">Ssi02_13690</name>
</gene>
<dbReference type="AlphaFoldDB" id="A0A919RC22"/>
<name>A0A919RC22_9ACTN</name>
<sequence>MKGFGVRLPILRERGDVGPVELGIERPEPVEGTAQEVAGGRSVQTVPVEEVARQVVGVAGAVAEAGDGVEEEVENGRVGAERGRPGVLFEVAVGFEISAAAGDLVAADAGFEMAQKIVDELGAGGPHTGNLIALRAAAELPGAVDGQVSVEAGEPFGGDAQLSYLLAAPGAARHPAQRLTHAGIAVEQNVVHVFLAVVAPP</sequence>
<accession>A0A919RC22</accession>
<reference evidence="1" key="1">
    <citation type="submission" date="2021-01" db="EMBL/GenBank/DDBJ databases">
        <title>Whole genome shotgun sequence of Sinosporangium siamense NBRC 109515.</title>
        <authorList>
            <person name="Komaki H."/>
            <person name="Tamura T."/>
        </authorList>
    </citation>
    <scope>NUCLEOTIDE SEQUENCE</scope>
    <source>
        <strain evidence="1">NBRC 109515</strain>
    </source>
</reference>
<dbReference type="Proteomes" id="UP000606172">
    <property type="component" value="Unassembled WGS sequence"/>
</dbReference>
<proteinExistence type="predicted"/>
<evidence type="ECO:0000313" key="1">
    <source>
        <dbReference type="EMBL" id="GII91138.1"/>
    </source>
</evidence>
<dbReference type="RefSeq" id="WP_204022215.1">
    <property type="nucleotide sequence ID" value="NZ_BOOW01000008.1"/>
</dbReference>